<accession>Q24D30</accession>
<dbReference type="PANTHER" id="PTHR46761:SF2">
    <property type="entry name" value="RAN GTPASE-ACTIVATING PROTEIN 1"/>
    <property type="match status" value="1"/>
</dbReference>
<sequence length="2018" mass="236807">MRNGQDLAHYISKENFKLNYQNKYCFLKTARQVNSKAISTTNLQLSTDQQQSFNKDNDTKLIIQQNKDIINKLSQPKLNKLRNALLIGQKARIIKILLKENTISNKKKSQLFGGSKNLKNLNSDQKTIFKKNRKKISSLKSTNVEENKIKVEFDETQNEKNYSNTQQGKYDKLNKELEEFFLNWPKYIEIIDQTQKMKKQKILDGQKGKQHQSTTIISQSSQTAFQLSDQGICISNKNTSSQFGQKGVERYQTLKEMINAKQQNEESKKKQPLKKKILDNDSEQFLRQIFKLNDHIDSGLEADIFANQNDDNIVYRVIKLDRDQNLTKQGREILRFQELEEQNILNITSSHLIVDKINKTDYIIQIIQKCQMSLKDEISSKKVYSLKETLKFISTAFHLLIVLRQKYIYHSDIKPGNILKTDDNNYKLSDFGASQQVDFINPFCDYEMYTEGYTPKNRDKNLPFYHDIYSIGKTIQKLLMQLENHSEIYDCLNKFIDEKICKDDENSIYIDCFKLPRKFINILMKFTNDEVIEVFLEEYLKQIEQYLVIKKENKVFQYESQYQYADIALLIVSQKSQDSNKQNQLNPIKIKALITKSYILCKRKQYEESLQYINEIFRKDFEDDSQSEILIKSIRIVTKILIKLNNKTKLSQENQNKLIELIKLVNISEEFDKLKIKIIELLLLKSNDIYPIIRDFYDSLEKQNKNQDFHMLDRVIIKLIRYLRKQNCYDQSLYEVIQFIEDDNTNDGSYYKQKLLKEMGLCLYKFLFQKNEQLDIKFFVKYEKEILILPLLILNCLNIYKPKSNLQIYFDKSIWQLYSIFIKLQELNIYSFVQCKRVLNSLEQKYKNIMVKIKKDNQLPYKEYKINYYEKYLKKKEEKKYQFFNEEEISNKEKKIIESISLIQQTIGKDNKEILKEIQSESLLNSINYFESERISLTYLGSLEKFNEELESLNSQLNFYNIIHYNPKNLHEKDIIFEEITSLNVELQDRCDESKFQFEKEGSLTLRIQTREYFSQEDISVITFFTSNLRKVQALKLKFKYIELGDNIFPNLQSYQMSDFQFLEEAKILNNITQLTLDFRKSLCLYESFQIFFMFARDCEELTSLNFELKFKDNEVTEYIQDTLKQIYDRLKISFPFTCTQTDLKKIIDIRINLNDQINTEGFRLNIHDIIDDIKCQMDSPGYIGREYLFQHQFKLTQKVDKTERKLSDQISDIPEEYLDQSDQSENTTQQNNILSLHQYSGFLDFFFGSRFTKITTLSEIQINWQNIFTTIAQNIAQYLQTKQKSQFDLNLFVQGSQLFNEDQCFKNCEQINKYVQFNCLSMIKNKESIKEIEQKLNIEMEQLNLYLDFNTICSEAATVIKNMLYKFKSNIKLKHMKNFDFGTVMSSLDKPVNTFKIDLCYTLEYIYSKEAQMIANALAKCQNTTKLNLCLSKSCIREKIIQIIANSLEKFEEITELSLNLSENHIGSQGAEYISNAIKHFRKAIQLDIDLSKNGIKDKGAQSIAEALQYCQNITTFNLSLRNNNIGVESIKNIVNSLEMFKKLSQLHLDLSENDIKDEGANILVRSLKKFENMAYLKLVLNKNGISSEGAMNISNALKRCNKIARLNIDFTYQQIDGKGFNSIINILFKCQKITHLSLYFDKVQNDMNVSLNIENNDEQSHNITQFSLNLSGNQISLEQTKNITRRLKRRKNLQKLNLYLKGNHLENGQIQIIANFLQNCQSLTEITLNLMNNKIFDEGAKAIANSLTKCRNLTLLNLNIYGNKITSEGISSITNALEKCQIISKLNLILDEIAQGYAISNIFAGNLANSENFSELNLQFHMHFNYISKNICKLLKNCQNLTQLSLRFNWCYHTTQDLIHLPKNFQNLYDQIEKLQYLTRLELGISEHQIKDEGAYCISRALVKCQNITQLILILEANQITYKGAQEIASAIEKCQKISNLTLNLNSNQIQDEGAQSISNTMEKCLNITELDLDLSYNQISAKGKDNLKIALERSQHIIKLFYSFENDDEFDVSFE</sequence>
<dbReference type="KEGG" id="tet:TTHERM_01390270"/>
<evidence type="ECO:0000256" key="2">
    <source>
        <dbReference type="ARBA" id="ARBA00022737"/>
    </source>
</evidence>
<keyword evidence="1" id="KW-0433">Leucine-rich repeat</keyword>
<dbReference type="Pfam" id="PF00069">
    <property type="entry name" value="Pkinase"/>
    <property type="match status" value="1"/>
</dbReference>
<dbReference type="PROSITE" id="PS50011">
    <property type="entry name" value="PROTEIN_KINASE_DOM"/>
    <property type="match status" value="1"/>
</dbReference>
<dbReference type="OrthoDB" id="8436363at2759"/>
<dbReference type="InParanoid" id="Q24D30"/>
<dbReference type="PANTHER" id="PTHR46761">
    <property type="entry name" value="RAN GTPASE-ACTIVATING PROTEIN 1"/>
    <property type="match status" value="1"/>
</dbReference>
<keyword evidence="5" id="KW-1185">Reference proteome</keyword>
<dbReference type="SMART" id="SM00220">
    <property type="entry name" value="S_TKc"/>
    <property type="match status" value="1"/>
</dbReference>
<dbReference type="Pfam" id="PF13516">
    <property type="entry name" value="LRR_6"/>
    <property type="match status" value="5"/>
</dbReference>
<dbReference type="RefSeq" id="XP_001025927.3">
    <property type="nucleotide sequence ID" value="XM_001025927.3"/>
</dbReference>
<keyword evidence="4" id="KW-0418">Kinase</keyword>
<evidence type="ECO:0000313" key="4">
    <source>
        <dbReference type="EMBL" id="EAS05682.3"/>
    </source>
</evidence>
<dbReference type="GO" id="GO:0004672">
    <property type="term" value="F:protein kinase activity"/>
    <property type="evidence" value="ECO:0007669"/>
    <property type="project" value="InterPro"/>
</dbReference>
<dbReference type="HOGENOM" id="CLU_001794_0_0_1"/>
<dbReference type="InterPro" id="IPR011009">
    <property type="entry name" value="Kinase-like_dom_sf"/>
</dbReference>
<dbReference type="InterPro" id="IPR045203">
    <property type="entry name" value="RanGAP1/2"/>
</dbReference>
<dbReference type="InterPro" id="IPR000719">
    <property type="entry name" value="Prot_kinase_dom"/>
</dbReference>
<dbReference type="InterPro" id="IPR032675">
    <property type="entry name" value="LRR_dom_sf"/>
</dbReference>
<dbReference type="GO" id="GO:0005096">
    <property type="term" value="F:GTPase activator activity"/>
    <property type="evidence" value="ECO:0007669"/>
    <property type="project" value="InterPro"/>
</dbReference>
<dbReference type="SMART" id="SM00368">
    <property type="entry name" value="LRR_RI"/>
    <property type="match status" value="9"/>
</dbReference>
<evidence type="ECO:0000259" key="3">
    <source>
        <dbReference type="PROSITE" id="PS50011"/>
    </source>
</evidence>
<keyword evidence="2" id="KW-0677">Repeat</keyword>
<evidence type="ECO:0000313" key="5">
    <source>
        <dbReference type="Proteomes" id="UP000009168"/>
    </source>
</evidence>
<dbReference type="SUPFAM" id="SSF52047">
    <property type="entry name" value="RNI-like"/>
    <property type="match status" value="2"/>
</dbReference>
<protein>
    <submittedName>
        <fullName evidence="4">Kinase domain protein</fullName>
    </submittedName>
</protein>
<dbReference type="Gene3D" id="1.10.510.10">
    <property type="entry name" value="Transferase(Phosphotransferase) domain 1"/>
    <property type="match status" value="1"/>
</dbReference>
<keyword evidence="4" id="KW-0808">Transferase</keyword>
<dbReference type="Proteomes" id="UP000009168">
    <property type="component" value="Unassembled WGS sequence"/>
</dbReference>
<dbReference type="EMBL" id="GG662334">
    <property type="protein sequence ID" value="EAS05682.3"/>
    <property type="molecule type" value="Genomic_DNA"/>
</dbReference>
<dbReference type="Gene3D" id="3.80.10.10">
    <property type="entry name" value="Ribonuclease Inhibitor"/>
    <property type="match status" value="5"/>
</dbReference>
<name>Q24D30_TETTS</name>
<gene>
    <name evidence="4" type="ORF">TTHERM_01390270</name>
</gene>
<feature type="domain" description="Protein kinase" evidence="3">
    <location>
        <begin position="290"/>
        <end position="540"/>
    </location>
</feature>
<evidence type="ECO:0000256" key="1">
    <source>
        <dbReference type="ARBA" id="ARBA00022614"/>
    </source>
</evidence>
<dbReference type="InterPro" id="IPR001611">
    <property type="entry name" value="Leu-rich_rpt"/>
</dbReference>
<dbReference type="GO" id="GO:0005524">
    <property type="term" value="F:ATP binding"/>
    <property type="evidence" value="ECO:0007669"/>
    <property type="project" value="InterPro"/>
</dbReference>
<proteinExistence type="predicted"/>
<reference evidence="5" key="1">
    <citation type="journal article" date="2006" name="PLoS Biol.">
        <title>Macronuclear genome sequence of the ciliate Tetrahymena thermophila, a model eukaryote.</title>
        <authorList>
            <person name="Eisen J.A."/>
            <person name="Coyne R.S."/>
            <person name="Wu M."/>
            <person name="Wu D."/>
            <person name="Thiagarajan M."/>
            <person name="Wortman J.R."/>
            <person name="Badger J.H."/>
            <person name="Ren Q."/>
            <person name="Amedeo P."/>
            <person name="Jones K.M."/>
            <person name="Tallon L.J."/>
            <person name="Delcher A.L."/>
            <person name="Salzberg S.L."/>
            <person name="Silva J.C."/>
            <person name="Haas B.J."/>
            <person name="Majoros W.H."/>
            <person name="Farzad M."/>
            <person name="Carlton J.M."/>
            <person name="Smith R.K. Jr."/>
            <person name="Garg J."/>
            <person name="Pearlman R.E."/>
            <person name="Karrer K.M."/>
            <person name="Sun L."/>
            <person name="Manning G."/>
            <person name="Elde N.C."/>
            <person name="Turkewitz A.P."/>
            <person name="Asai D.J."/>
            <person name="Wilkes D.E."/>
            <person name="Wang Y."/>
            <person name="Cai H."/>
            <person name="Collins K."/>
            <person name="Stewart B.A."/>
            <person name="Lee S.R."/>
            <person name="Wilamowska K."/>
            <person name="Weinberg Z."/>
            <person name="Ruzzo W.L."/>
            <person name="Wloga D."/>
            <person name="Gaertig J."/>
            <person name="Frankel J."/>
            <person name="Tsao C.-C."/>
            <person name="Gorovsky M.A."/>
            <person name="Keeling P.J."/>
            <person name="Waller R.F."/>
            <person name="Patron N.J."/>
            <person name="Cherry J.M."/>
            <person name="Stover N.A."/>
            <person name="Krieger C.J."/>
            <person name="del Toro C."/>
            <person name="Ryder H.F."/>
            <person name="Williamson S.C."/>
            <person name="Barbeau R.A."/>
            <person name="Hamilton E.P."/>
            <person name="Orias E."/>
        </authorList>
    </citation>
    <scope>NUCLEOTIDE SEQUENCE [LARGE SCALE GENOMIC DNA]</scope>
    <source>
        <strain evidence="5">SB210</strain>
    </source>
</reference>
<dbReference type="GeneID" id="7827791"/>
<dbReference type="SUPFAM" id="SSF56112">
    <property type="entry name" value="Protein kinase-like (PK-like)"/>
    <property type="match status" value="1"/>
</dbReference>
<organism evidence="4 5">
    <name type="scientific">Tetrahymena thermophila (strain SB210)</name>
    <dbReference type="NCBI Taxonomy" id="312017"/>
    <lineage>
        <taxon>Eukaryota</taxon>
        <taxon>Sar</taxon>
        <taxon>Alveolata</taxon>
        <taxon>Ciliophora</taxon>
        <taxon>Intramacronucleata</taxon>
        <taxon>Oligohymenophorea</taxon>
        <taxon>Hymenostomatida</taxon>
        <taxon>Tetrahymenina</taxon>
        <taxon>Tetrahymenidae</taxon>
        <taxon>Tetrahymena</taxon>
    </lineage>
</organism>